<dbReference type="PRINTS" id="PR00625">
    <property type="entry name" value="JDOMAIN"/>
</dbReference>
<dbReference type="Pfam" id="PF00226">
    <property type="entry name" value="DnaJ"/>
    <property type="match status" value="1"/>
</dbReference>
<feature type="compositionally biased region" description="Basic and acidic residues" evidence="2">
    <location>
        <begin position="203"/>
        <end position="215"/>
    </location>
</feature>
<dbReference type="PROSITE" id="PS50076">
    <property type="entry name" value="DNAJ_2"/>
    <property type="match status" value="1"/>
</dbReference>
<dbReference type="Proteomes" id="UP000046395">
    <property type="component" value="Unassembled WGS sequence"/>
</dbReference>
<dbReference type="PANTHER" id="PTHR15606">
    <property type="entry name" value="DNAJ HOMOLOG SUBFAMILY C MEMBER 8/LIPOPOLYSACCHARIDE SPECIFIC RESPONSE-7-RELATED"/>
    <property type="match status" value="1"/>
</dbReference>
<protein>
    <submittedName>
        <fullName evidence="5 6">J domain-containing protein</fullName>
    </submittedName>
</protein>
<dbReference type="WBParaSite" id="TMUE_1000005545.4">
    <property type="protein sequence ID" value="TMUE_1000005545.4"/>
    <property type="gene ID" value="WBGene00287785"/>
</dbReference>
<dbReference type="Gene3D" id="1.10.287.110">
    <property type="entry name" value="DnaJ domain"/>
    <property type="match status" value="1"/>
</dbReference>
<feature type="domain" description="J" evidence="3">
    <location>
        <begin position="47"/>
        <end position="117"/>
    </location>
</feature>
<dbReference type="STRING" id="70415.A0A5S6QEL9"/>
<reference evidence="4" key="2">
    <citation type="submission" date="2014-03" db="EMBL/GenBank/DDBJ databases">
        <title>The whipworm genome and dual-species transcriptomics of an intimate host-pathogen interaction.</title>
        <authorList>
            <person name="Foth B.J."/>
            <person name="Tsai I.J."/>
            <person name="Reid A.J."/>
            <person name="Bancroft A.J."/>
            <person name="Nichol S."/>
            <person name="Tracey A."/>
            <person name="Holroyd N."/>
            <person name="Cotton J.A."/>
            <person name="Stanley E.J."/>
            <person name="Zarowiecki M."/>
            <person name="Liu J.Z."/>
            <person name="Huckvale T."/>
            <person name="Cooper P.J."/>
            <person name="Grencis R.K."/>
            <person name="Berriman M."/>
        </authorList>
    </citation>
    <scope>NUCLEOTIDE SEQUENCE [LARGE SCALE GENOMIC DNA]</scope>
    <source>
        <strain evidence="4">Edinburgh</strain>
    </source>
</reference>
<dbReference type="SUPFAM" id="SSF46565">
    <property type="entry name" value="Chaperone J-domain"/>
    <property type="match status" value="1"/>
</dbReference>
<dbReference type="InterPro" id="IPR001623">
    <property type="entry name" value="DnaJ_domain"/>
</dbReference>
<dbReference type="WBParaSite" id="TMUE_1000005545.2">
    <property type="protein sequence ID" value="TMUE_1000005545.2"/>
    <property type="gene ID" value="WBGene00287785"/>
</dbReference>
<feature type="coiled-coil region" evidence="1">
    <location>
        <begin position="165"/>
        <end position="195"/>
    </location>
</feature>
<dbReference type="PANTHER" id="PTHR15606:SF4">
    <property type="entry name" value="DNAJ HOMOLOG SUBFAMILY C MEMBER 8"/>
    <property type="match status" value="1"/>
</dbReference>
<dbReference type="AlphaFoldDB" id="A0A5S6QEL9"/>
<dbReference type="CDD" id="cd06257">
    <property type="entry name" value="DnaJ"/>
    <property type="match status" value="1"/>
</dbReference>
<dbReference type="WBParaSite" id="TMUE_1000005545.3">
    <property type="protein sequence ID" value="TMUE_1000005545.3"/>
    <property type="gene ID" value="WBGene00287785"/>
</dbReference>
<evidence type="ECO:0000256" key="2">
    <source>
        <dbReference type="SAM" id="MobiDB-lite"/>
    </source>
</evidence>
<evidence type="ECO:0000313" key="5">
    <source>
        <dbReference type="WBParaSite" id="TMUE_1000005545.1"/>
    </source>
</evidence>
<accession>A0A5S6QEL9</accession>
<reference evidence="4" key="1">
    <citation type="submission" date="2013-11" db="EMBL/GenBank/DDBJ databases">
        <authorList>
            <person name="Aslett M."/>
        </authorList>
    </citation>
    <scope>NUCLEOTIDE SEQUENCE [LARGE SCALE GENOMIC DNA]</scope>
    <source>
        <strain evidence="4">Edinburgh</strain>
    </source>
</reference>
<dbReference type="InterPro" id="IPR042858">
    <property type="entry name" value="DNAJC8"/>
</dbReference>
<evidence type="ECO:0000259" key="3">
    <source>
        <dbReference type="PROSITE" id="PS50076"/>
    </source>
</evidence>
<evidence type="ECO:0000256" key="1">
    <source>
        <dbReference type="SAM" id="Coils"/>
    </source>
</evidence>
<reference evidence="5" key="3">
    <citation type="submission" date="2019-12" db="UniProtKB">
        <authorList>
            <consortium name="WormBaseParasite"/>
        </authorList>
    </citation>
    <scope>IDENTIFICATION</scope>
</reference>
<sequence>MFTDATELQFDLFYADLKRTERNDATLTSKNQIYRLLRPGATYFNLNPYDVLLINEDASIEDIRKQYRRLSILVHPDKNPDDRENAQKAFDVLKKALETLENPNQRARIRLIYEEAKARTDKAIAEKRKILKRQQDQEGAPQPLLEDDPDVYRRLVWTNTMKVFAEKERKRRALMERELEDKKRAHIEEEEAKAKRKMEVEWQKNYEDTREERVTSWKNFKTKKDSKGRLGKGGFRPPKHRAESRN</sequence>
<evidence type="ECO:0000313" key="6">
    <source>
        <dbReference type="WBParaSite" id="TMUE_1000005545.2"/>
    </source>
</evidence>
<evidence type="ECO:0000313" key="4">
    <source>
        <dbReference type="Proteomes" id="UP000046395"/>
    </source>
</evidence>
<organism evidence="4 5">
    <name type="scientific">Trichuris muris</name>
    <name type="common">Mouse whipworm</name>
    <dbReference type="NCBI Taxonomy" id="70415"/>
    <lineage>
        <taxon>Eukaryota</taxon>
        <taxon>Metazoa</taxon>
        <taxon>Ecdysozoa</taxon>
        <taxon>Nematoda</taxon>
        <taxon>Enoplea</taxon>
        <taxon>Dorylaimia</taxon>
        <taxon>Trichinellida</taxon>
        <taxon>Trichuridae</taxon>
        <taxon>Trichuris</taxon>
    </lineage>
</organism>
<dbReference type="GO" id="GO:0005634">
    <property type="term" value="C:nucleus"/>
    <property type="evidence" value="ECO:0007669"/>
    <property type="project" value="TreeGrafter"/>
</dbReference>
<dbReference type="WBParaSite" id="TMUE_1000005545.5">
    <property type="protein sequence ID" value="TMUE_1000005545.5"/>
    <property type="gene ID" value="WBGene00287785"/>
</dbReference>
<keyword evidence="1" id="KW-0175">Coiled coil</keyword>
<dbReference type="InterPro" id="IPR036869">
    <property type="entry name" value="J_dom_sf"/>
</dbReference>
<dbReference type="SMART" id="SM00271">
    <property type="entry name" value="DnaJ"/>
    <property type="match status" value="1"/>
</dbReference>
<keyword evidence="4" id="KW-1185">Reference proteome</keyword>
<feature type="region of interest" description="Disordered" evidence="2">
    <location>
        <begin position="203"/>
        <end position="246"/>
    </location>
</feature>
<proteinExistence type="predicted"/>
<name>A0A5S6QEL9_TRIMR</name>
<dbReference type="WBParaSite" id="TMUE_1000005545.1">
    <property type="protein sequence ID" value="TMUE_1000005545.1"/>
    <property type="gene ID" value="WBGene00287785"/>
</dbReference>